<evidence type="ECO:0000256" key="1">
    <source>
        <dbReference type="SAM" id="MobiDB-lite"/>
    </source>
</evidence>
<protein>
    <submittedName>
        <fullName evidence="2">(northern house mosquito) hypothetical protein</fullName>
    </submittedName>
</protein>
<proteinExistence type="predicted"/>
<dbReference type="AlphaFoldDB" id="A0A8D8DZI3"/>
<dbReference type="EMBL" id="HBUE01285900">
    <property type="protein sequence ID" value="CAG6571404.1"/>
    <property type="molecule type" value="Transcribed_RNA"/>
</dbReference>
<organism evidence="2">
    <name type="scientific">Culex pipiens</name>
    <name type="common">House mosquito</name>
    <dbReference type="NCBI Taxonomy" id="7175"/>
    <lineage>
        <taxon>Eukaryota</taxon>
        <taxon>Metazoa</taxon>
        <taxon>Ecdysozoa</taxon>
        <taxon>Arthropoda</taxon>
        <taxon>Hexapoda</taxon>
        <taxon>Insecta</taxon>
        <taxon>Pterygota</taxon>
        <taxon>Neoptera</taxon>
        <taxon>Endopterygota</taxon>
        <taxon>Diptera</taxon>
        <taxon>Nematocera</taxon>
        <taxon>Culicoidea</taxon>
        <taxon>Culicidae</taxon>
        <taxon>Culicinae</taxon>
        <taxon>Culicini</taxon>
        <taxon>Culex</taxon>
        <taxon>Culex</taxon>
    </lineage>
</organism>
<evidence type="ECO:0000313" key="2">
    <source>
        <dbReference type="EMBL" id="CAG6519844.1"/>
    </source>
</evidence>
<dbReference type="EMBL" id="HBUE01030631">
    <property type="protein sequence ID" value="CAG6456317.1"/>
    <property type="molecule type" value="Transcribed_RNA"/>
</dbReference>
<reference evidence="2" key="1">
    <citation type="submission" date="2021-05" db="EMBL/GenBank/DDBJ databases">
        <authorList>
            <person name="Alioto T."/>
            <person name="Alioto T."/>
            <person name="Gomez Garrido J."/>
        </authorList>
    </citation>
    <scope>NUCLEOTIDE SEQUENCE</scope>
</reference>
<feature type="region of interest" description="Disordered" evidence="1">
    <location>
        <begin position="38"/>
        <end position="64"/>
    </location>
</feature>
<accession>A0A8D8DZI3</accession>
<dbReference type="EMBL" id="HBUE01180296">
    <property type="protein sequence ID" value="CAG6519844.1"/>
    <property type="molecule type" value="Transcribed_RNA"/>
</dbReference>
<name>A0A8D8DZI3_CULPI</name>
<sequence length="368" mass="37749">MNVFVTSFLTLARPRFALLESFSTGFSGLSSCTSFISASSDSSTSNATSRSSGSFNARSSSSSSSLESTTCTIRLFLLGLALPAPFLTVIGFRTPPFLFSGFLSCGVFGMTSSSPEDSSEIIRFQRGVSSSLTGFFASGFGEGFSSLTLTSAGFSTGFSTGLGAAGLAAPGLFEKNDAIELFPVATGFLASFFLLGDTLVGELAVFFGGDSFLTSAGGGGLCFSSFTAGTFAGSAFGATLDPLAPNIDFGFASCFTTGAAGALATGTNTFTSRLSVLSGREIARNSWSTGMFNFPPDSDTTSSAYSMLDTCAALALIAFSRFSFATVIKGVPLESVPRTINSGESFAFAPFASIQRCSTLTASAKLIS</sequence>